<dbReference type="Pfam" id="PF02311">
    <property type="entry name" value="AraC_binding"/>
    <property type="match status" value="1"/>
</dbReference>
<evidence type="ECO:0000256" key="2">
    <source>
        <dbReference type="ARBA" id="ARBA00023125"/>
    </source>
</evidence>
<evidence type="ECO:0000313" key="5">
    <source>
        <dbReference type="EMBL" id="OBR64487.1"/>
    </source>
</evidence>
<keyword evidence="3" id="KW-0804">Transcription</keyword>
<dbReference type="PANTHER" id="PTHR46796">
    <property type="entry name" value="HTH-TYPE TRANSCRIPTIONAL ACTIVATOR RHAS-RELATED"/>
    <property type="match status" value="1"/>
</dbReference>
<organism evidence="5 6">
    <name type="scientific">Paenibacillus oryzae</name>
    <dbReference type="NCBI Taxonomy" id="1844972"/>
    <lineage>
        <taxon>Bacteria</taxon>
        <taxon>Bacillati</taxon>
        <taxon>Bacillota</taxon>
        <taxon>Bacilli</taxon>
        <taxon>Bacillales</taxon>
        <taxon>Paenibacillaceae</taxon>
        <taxon>Paenibacillus</taxon>
    </lineage>
</organism>
<dbReference type="SMART" id="SM00342">
    <property type="entry name" value="HTH_ARAC"/>
    <property type="match status" value="1"/>
</dbReference>
<comment type="caution">
    <text evidence="5">The sequence shown here is derived from an EMBL/GenBank/DDBJ whole genome shotgun (WGS) entry which is preliminary data.</text>
</comment>
<dbReference type="GO" id="GO:0003700">
    <property type="term" value="F:DNA-binding transcription factor activity"/>
    <property type="evidence" value="ECO:0007669"/>
    <property type="project" value="InterPro"/>
</dbReference>
<name>A0A1A5YFY1_9BACL</name>
<dbReference type="SUPFAM" id="SSF46689">
    <property type="entry name" value="Homeodomain-like"/>
    <property type="match status" value="2"/>
</dbReference>
<dbReference type="Proteomes" id="UP000092024">
    <property type="component" value="Unassembled WGS sequence"/>
</dbReference>
<reference evidence="5 6" key="1">
    <citation type="submission" date="2016-05" db="EMBL/GenBank/DDBJ databases">
        <title>Paenibacillus oryzae. sp. nov., isolated from the rice root.</title>
        <authorList>
            <person name="Zhang J."/>
            <person name="Zhang X."/>
        </authorList>
    </citation>
    <scope>NUCLEOTIDE SEQUENCE [LARGE SCALE GENOMIC DNA]</scope>
    <source>
        <strain evidence="5 6">1DrF-4</strain>
    </source>
</reference>
<dbReference type="OrthoDB" id="9791615at2"/>
<dbReference type="InterPro" id="IPR014710">
    <property type="entry name" value="RmlC-like_jellyroll"/>
</dbReference>
<dbReference type="EMBL" id="LYPA01000065">
    <property type="protein sequence ID" value="OBR64487.1"/>
    <property type="molecule type" value="Genomic_DNA"/>
</dbReference>
<dbReference type="CDD" id="cd02208">
    <property type="entry name" value="cupin_RmlC-like"/>
    <property type="match status" value="1"/>
</dbReference>
<evidence type="ECO:0000313" key="6">
    <source>
        <dbReference type="Proteomes" id="UP000092024"/>
    </source>
</evidence>
<dbReference type="InterPro" id="IPR037923">
    <property type="entry name" value="HTH-like"/>
</dbReference>
<dbReference type="SUPFAM" id="SSF51215">
    <property type="entry name" value="Regulatory protein AraC"/>
    <property type="match status" value="1"/>
</dbReference>
<evidence type="ECO:0000259" key="4">
    <source>
        <dbReference type="PROSITE" id="PS01124"/>
    </source>
</evidence>
<dbReference type="Gene3D" id="1.10.10.60">
    <property type="entry name" value="Homeodomain-like"/>
    <property type="match status" value="2"/>
</dbReference>
<dbReference type="InterPro" id="IPR003313">
    <property type="entry name" value="AraC-bd"/>
</dbReference>
<dbReference type="InterPro" id="IPR018060">
    <property type="entry name" value="HTH_AraC"/>
</dbReference>
<feature type="domain" description="HTH araC/xylS-type" evidence="4">
    <location>
        <begin position="180"/>
        <end position="278"/>
    </location>
</feature>
<protein>
    <submittedName>
        <fullName evidence="5">AraC family transcriptional regulator</fullName>
    </submittedName>
</protein>
<evidence type="ECO:0000256" key="3">
    <source>
        <dbReference type="ARBA" id="ARBA00023163"/>
    </source>
</evidence>
<accession>A0A1A5YFY1</accession>
<keyword evidence="6" id="KW-1185">Reference proteome</keyword>
<dbReference type="Pfam" id="PF12833">
    <property type="entry name" value="HTH_18"/>
    <property type="match status" value="1"/>
</dbReference>
<dbReference type="PROSITE" id="PS01124">
    <property type="entry name" value="HTH_ARAC_FAMILY_2"/>
    <property type="match status" value="1"/>
</dbReference>
<sequence>MDMPDPRFPVKVHKTKGLHAGTELFPHHWHEHLEFLYIVQGEAKIQCGSAYYSARAGDLIVVNSNELHHGAGGSDDLFYYALIADPTLLQGSFSDTAETRFLEPIRQSRLLLRNHISGNDEIAQCILAIVRELDEQEFGFELAVKSLLYRLLTLLIRLHTPTVLSKIEHAERIKNMKRFDPVLRYIDENYNKPLTVEELASIAGLSRFHFSRLFKEMTGRTLSAYILSFRLNRADYLLRHTELTVSEIAALTGFSDIYYFSRAFKKLKKSAPSSLRKHTK</sequence>
<dbReference type="Gene3D" id="2.60.120.10">
    <property type="entry name" value="Jelly Rolls"/>
    <property type="match status" value="1"/>
</dbReference>
<keyword evidence="1" id="KW-0805">Transcription regulation</keyword>
<proteinExistence type="predicted"/>
<dbReference type="STRING" id="1844972.A7K91_12140"/>
<dbReference type="AlphaFoldDB" id="A0A1A5YFY1"/>
<dbReference type="InterPro" id="IPR050204">
    <property type="entry name" value="AraC_XylS_family_regulators"/>
</dbReference>
<dbReference type="InterPro" id="IPR009057">
    <property type="entry name" value="Homeodomain-like_sf"/>
</dbReference>
<keyword evidence="2" id="KW-0238">DNA-binding</keyword>
<gene>
    <name evidence="5" type="ORF">A7K91_12140</name>
</gene>
<dbReference type="GO" id="GO:0043565">
    <property type="term" value="F:sequence-specific DNA binding"/>
    <property type="evidence" value="ECO:0007669"/>
    <property type="project" value="InterPro"/>
</dbReference>
<evidence type="ECO:0000256" key="1">
    <source>
        <dbReference type="ARBA" id="ARBA00023015"/>
    </source>
</evidence>